<keyword evidence="8 12" id="KW-1133">Transmembrane helix</keyword>
<keyword evidence="2 12" id="KW-0813">Transport</keyword>
<evidence type="ECO:0000256" key="2">
    <source>
        <dbReference type="ARBA" id="ARBA00022448"/>
    </source>
</evidence>
<dbReference type="NCBIfam" id="NF011935">
    <property type="entry name" value="PRK15406.1"/>
    <property type="match status" value="1"/>
</dbReference>
<gene>
    <name evidence="14" type="ORF">C5N92_07755</name>
</gene>
<feature type="transmembrane region" description="Helical" evidence="12">
    <location>
        <begin position="43"/>
        <end position="65"/>
    </location>
</feature>
<evidence type="ECO:0000256" key="11">
    <source>
        <dbReference type="ARBA" id="ARBA00072251"/>
    </source>
</evidence>
<dbReference type="GO" id="GO:0015833">
    <property type="term" value="P:peptide transport"/>
    <property type="evidence" value="ECO:0007669"/>
    <property type="project" value="UniProtKB-KW"/>
</dbReference>
<evidence type="ECO:0000256" key="4">
    <source>
        <dbReference type="ARBA" id="ARBA00022519"/>
    </source>
</evidence>
<sequence>MLNNKKNQELVDKLAEQNAELILEGRSLWQDARRRFFRNKAAVASLIILFFVVLFITFAPMLMPFSYEDTDWNMMSAAPDMESGHYFGTDASGRDLLVRIAIGGRISLMVGIAGALIAVVIGTIYGAISGYVGGKVDMMMMRFLEILGSFPFMFFVILLVTFFGQNILLIFVAIGMIAWLSLARIVRGQTLSLKNKEFIEAAIVCGVPKRQIIWKHIIPNVLGIVVVYASLEVPSLILFESFLSFLGLGTQEPMSSWGALLSDGAAQMETSPWLLAFPAFFLCLTLFCFNFIGDGLRDALDPKDR</sequence>
<evidence type="ECO:0000313" key="14">
    <source>
        <dbReference type="EMBL" id="RAL18597.1"/>
    </source>
</evidence>
<dbReference type="PANTHER" id="PTHR43386">
    <property type="entry name" value="OLIGOPEPTIDE TRANSPORT SYSTEM PERMEASE PROTEIN APPC"/>
    <property type="match status" value="1"/>
</dbReference>
<dbReference type="GO" id="GO:0005886">
    <property type="term" value="C:plasma membrane"/>
    <property type="evidence" value="ECO:0007669"/>
    <property type="project" value="UniProtKB-SubCell"/>
</dbReference>
<dbReference type="PANTHER" id="PTHR43386:SF2">
    <property type="entry name" value="OLIGOPEPTIDE TRANSPORT SYSTEM PERMEASE PROTEIN OPPC"/>
    <property type="match status" value="1"/>
</dbReference>
<accession>A0A328BYS2</accession>
<evidence type="ECO:0000256" key="3">
    <source>
        <dbReference type="ARBA" id="ARBA00022475"/>
    </source>
</evidence>
<evidence type="ECO:0000259" key="13">
    <source>
        <dbReference type="PROSITE" id="PS50928"/>
    </source>
</evidence>
<keyword evidence="9 12" id="KW-0472">Membrane</keyword>
<dbReference type="AlphaFoldDB" id="A0A328BYS2"/>
<comment type="subcellular location">
    <subcellularLocation>
        <location evidence="1">Cell inner membrane</location>
        <topology evidence="1">Multi-pass membrane protein</topology>
    </subcellularLocation>
    <subcellularLocation>
        <location evidence="12">Cell membrane</location>
        <topology evidence="12">Multi-pass membrane protein</topology>
    </subcellularLocation>
</comment>
<keyword evidence="15" id="KW-1185">Reference proteome</keyword>
<dbReference type="Gene3D" id="1.10.3720.10">
    <property type="entry name" value="MetI-like"/>
    <property type="match status" value="1"/>
</dbReference>
<dbReference type="PROSITE" id="PS50928">
    <property type="entry name" value="ABC_TM1"/>
    <property type="match status" value="1"/>
</dbReference>
<keyword evidence="4" id="KW-0997">Cell inner membrane</keyword>
<dbReference type="OrthoDB" id="9805884at2"/>
<evidence type="ECO:0000256" key="8">
    <source>
        <dbReference type="ARBA" id="ARBA00022989"/>
    </source>
</evidence>
<protein>
    <recommendedName>
        <fullName evidence="11">Oligopeptide transport system permease protein OppC</fullName>
    </recommendedName>
</protein>
<organism evidence="14 15">
    <name type="scientific">Glaesserella australis</name>
    <dbReference type="NCBI Taxonomy" id="2094024"/>
    <lineage>
        <taxon>Bacteria</taxon>
        <taxon>Pseudomonadati</taxon>
        <taxon>Pseudomonadota</taxon>
        <taxon>Gammaproteobacteria</taxon>
        <taxon>Pasteurellales</taxon>
        <taxon>Pasteurellaceae</taxon>
        <taxon>Glaesserella</taxon>
    </lineage>
</organism>
<feature type="transmembrane region" description="Helical" evidence="12">
    <location>
        <begin position="217"/>
        <end position="239"/>
    </location>
</feature>
<feature type="transmembrane region" description="Helical" evidence="12">
    <location>
        <begin position="140"/>
        <end position="161"/>
    </location>
</feature>
<evidence type="ECO:0000313" key="15">
    <source>
        <dbReference type="Proteomes" id="UP000248689"/>
    </source>
</evidence>
<dbReference type="GO" id="GO:0015031">
    <property type="term" value="P:protein transport"/>
    <property type="evidence" value="ECO:0007669"/>
    <property type="project" value="UniProtKB-KW"/>
</dbReference>
<dbReference type="Pfam" id="PF00528">
    <property type="entry name" value="BPD_transp_1"/>
    <property type="match status" value="1"/>
</dbReference>
<comment type="caution">
    <text evidence="14">The sequence shown here is derived from an EMBL/GenBank/DDBJ whole genome shotgun (WGS) entry which is preliminary data.</text>
</comment>
<keyword evidence="3" id="KW-1003">Cell membrane</keyword>
<reference evidence="15" key="1">
    <citation type="submission" date="2018-02" db="EMBL/GenBank/DDBJ databases">
        <title>Glaesserella australis sp. nov., isolated from the lungs of pigs.</title>
        <authorList>
            <person name="Turni C."/>
            <person name="Christensen H."/>
        </authorList>
    </citation>
    <scope>NUCLEOTIDE SEQUENCE [LARGE SCALE GENOMIC DNA]</scope>
    <source>
        <strain evidence="15">HS4635</strain>
    </source>
</reference>
<evidence type="ECO:0000256" key="10">
    <source>
        <dbReference type="ARBA" id="ARBA00024202"/>
    </source>
</evidence>
<feature type="transmembrane region" description="Helical" evidence="12">
    <location>
        <begin position="167"/>
        <end position="186"/>
    </location>
</feature>
<comment type="similarity">
    <text evidence="10">Belongs to the binding-protein-dependent transport system permease family. OppBC subfamily.</text>
</comment>
<keyword evidence="6" id="KW-0571">Peptide transport</keyword>
<keyword evidence="5 12" id="KW-0812">Transmembrane</keyword>
<evidence type="ECO:0000256" key="9">
    <source>
        <dbReference type="ARBA" id="ARBA00023136"/>
    </source>
</evidence>
<dbReference type="InterPro" id="IPR035906">
    <property type="entry name" value="MetI-like_sf"/>
</dbReference>
<evidence type="ECO:0000256" key="1">
    <source>
        <dbReference type="ARBA" id="ARBA00004429"/>
    </source>
</evidence>
<dbReference type="Proteomes" id="UP000248689">
    <property type="component" value="Unassembled WGS sequence"/>
</dbReference>
<evidence type="ECO:0000256" key="5">
    <source>
        <dbReference type="ARBA" id="ARBA00022692"/>
    </source>
</evidence>
<dbReference type="RefSeq" id="WP_111750278.1">
    <property type="nucleotide sequence ID" value="NZ_PTPX01000014.1"/>
</dbReference>
<dbReference type="EMBL" id="PTPX01000014">
    <property type="protein sequence ID" value="RAL18597.1"/>
    <property type="molecule type" value="Genomic_DNA"/>
</dbReference>
<dbReference type="InterPro" id="IPR000515">
    <property type="entry name" value="MetI-like"/>
</dbReference>
<feature type="transmembrane region" description="Helical" evidence="12">
    <location>
        <begin position="106"/>
        <end position="128"/>
    </location>
</feature>
<dbReference type="CDD" id="cd06261">
    <property type="entry name" value="TM_PBP2"/>
    <property type="match status" value="1"/>
</dbReference>
<dbReference type="InterPro" id="IPR025966">
    <property type="entry name" value="OppC_N"/>
</dbReference>
<evidence type="ECO:0000256" key="7">
    <source>
        <dbReference type="ARBA" id="ARBA00022927"/>
    </source>
</evidence>
<feature type="domain" description="ABC transmembrane type-1" evidence="13">
    <location>
        <begin position="104"/>
        <end position="293"/>
    </location>
</feature>
<keyword evidence="7" id="KW-0653">Protein transport</keyword>
<name>A0A328BYS2_9PAST</name>
<dbReference type="Pfam" id="PF12911">
    <property type="entry name" value="OppC_N"/>
    <property type="match status" value="1"/>
</dbReference>
<dbReference type="InterPro" id="IPR050366">
    <property type="entry name" value="BP-dependent_transpt_permease"/>
</dbReference>
<dbReference type="SUPFAM" id="SSF161098">
    <property type="entry name" value="MetI-like"/>
    <property type="match status" value="1"/>
</dbReference>
<evidence type="ECO:0000256" key="12">
    <source>
        <dbReference type="RuleBase" id="RU363032"/>
    </source>
</evidence>
<evidence type="ECO:0000256" key="6">
    <source>
        <dbReference type="ARBA" id="ARBA00022856"/>
    </source>
</evidence>
<proteinExistence type="inferred from homology"/>
<feature type="transmembrane region" description="Helical" evidence="12">
    <location>
        <begin position="273"/>
        <end position="293"/>
    </location>
</feature>
<dbReference type="GO" id="GO:0055085">
    <property type="term" value="P:transmembrane transport"/>
    <property type="evidence" value="ECO:0007669"/>
    <property type="project" value="InterPro"/>
</dbReference>